<dbReference type="STRING" id="326424.FRAAL4874"/>
<dbReference type="AlphaFoldDB" id="Q0RG74"/>
<sequence>MLRRVSPAASDAATWTSLQGYMVY</sequence>
<gene>
    <name evidence="1" type="ordered locus">FRAAL4874</name>
</gene>
<proteinExistence type="predicted"/>
<evidence type="ECO:0000313" key="1">
    <source>
        <dbReference type="EMBL" id="CAJ63515.1"/>
    </source>
</evidence>
<dbReference type="Proteomes" id="UP000000657">
    <property type="component" value="Chromosome"/>
</dbReference>
<organism evidence="1 2">
    <name type="scientific">Frankia alni (strain DSM 45986 / CECT 9034 / ACN14a)</name>
    <dbReference type="NCBI Taxonomy" id="326424"/>
    <lineage>
        <taxon>Bacteria</taxon>
        <taxon>Bacillati</taxon>
        <taxon>Actinomycetota</taxon>
        <taxon>Actinomycetes</taxon>
        <taxon>Frankiales</taxon>
        <taxon>Frankiaceae</taxon>
        <taxon>Frankia</taxon>
    </lineage>
</organism>
<accession>Q0RG74</accession>
<name>Q0RG74_FRAAA</name>
<keyword evidence="2" id="KW-1185">Reference proteome</keyword>
<reference evidence="1 2" key="1">
    <citation type="journal article" date="2007" name="Genome Res.">
        <title>Genome characteristics of facultatively symbiotic Frankia sp. strains reflect host range and host plant biogeography.</title>
        <authorList>
            <person name="Normand P."/>
            <person name="Lapierre P."/>
            <person name="Tisa L.S."/>
            <person name="Gogarten J.P."/>
            <person name="Alloisio N."/>
            <person name="Bagnarol E."/>
            <person name="Bassi C.A."/>
            <person name="Berry A.M."/>
            <person name="Bickhart D.M."/>
            <person name="Choisne N."/>
            <person name="Couloux A."/>
            <person name="Cournoyer B."/>
            <person name="Cruveiller S."/>
            <person name="Daubin V."/>
            <person name="Demange N."/>
            <person name="Francino M.P."/>
            <person name="Goltsman E."/>
            <person name="Huang Y."/>
            <person name="Kopp O.R."/>
            <person name="Labarre L."/>
            <person name="Lapidus A."/>
            <person name="Lavire C."/>
            <person name="Marechal J."/>
            <person name="Martinez M."/>
            <person name="Mastronunzio J.E."/>
            <person name="Mullin B.C."/>
            <person name="Niemann J."/>
            <person name="Pujic P."/>
            <person name="Rawnsley T."/>
            <person name="Rouy Z."/>
            <person name="Schenowitz C."/>
            <person name="Sellstedt A."/>
            <person name="Tavares F."/>
            <person name="Tomkins J.P."/>
            <person name="Vallenet D."/>
            <person name="Valverde C."/>
            <person name="Wall L.G."/>
            <person name="Wang Y."/>
            <person name="Medigue C."/>
            <person name="Benson D.R."/>
        </authorList>
    </citation>
    <scope>NUCLEOTIDE SEQUENCE [LARGE SCALE GENOMIC DNA]</scope>
    <source>
        <strain evidence="2">DSM 45986 / CECT 9034 / ACN14a</strain>
    </source>
</reference>
<dbReference type="KEGG" id="fal:FRAAL4874"/>
<protein>
    <submittedName>
        <fullName evidence="1">Uncharacterized protein</fullName>
    </submittedName>
</protein>
<evidence type="ECO:0000313" key="2">
    <source>
        <dbReference type="Proteomes" id="UP000000657"/>
    </source>
</evidence>
<dbReference type="EMBL" id="CT573213">
    <property type="protein sequence ID" value="CAJ63515.1"/>
    <property type="molecule type" value="Genomic_DNA"/>
</dbReference>
<dbReference type="HOGENOM" id="CLU_3420979_0_0_11"/>